<evidence type="ECO:0000313" key="14">
    <source>
        <dbReference type="Proteomes" id="UP001163152"/>
    </source>
</evidence>
<proteinExistence type="predicted"/>
<dbReference type="EMBL" id="CP113797">
    <property type="protein sequence ID" value="WAL61850.1"/>
    <property type="molecule type" value="Genomic_DNA"/>
</dbReference>
<dbReference type="PROSITE" id="PS00107">
    <property type="entry name" value="PROTEIN_KINASE_ATP"/>
    <property type="match status" value="1"/>
</dbReference>
<dbReference type="InterPro" id="IPR017441">
    <property type="entry name" value="Protein_kinase_ATP_BS"/>
</dbReference>
<keyword evidence="9" id="KW-0802">TPR repeat</keyword>
<feature type="repeat" description="TPR" evidence="9">
    <location>
        <begin position="530"/>
        <end position="563"/>
    </location>
</feature>
<keyword evidence="5 13" id="KW-0418">Kinase</keyword>
<keyword evidence="3" id="KW-0808">Transferase</keyword>
<dbReference type="InterPro" id="IPR000719">
    <property type="entry name" value="Prot_kinase_dom"/>
</dbReference>
<dbReference type="Gene3D" id="1.10.510.10">
    <property type="entry name" value="Transferase(Phosphotransferase) domain 1"/>
    <property type="match status" value="1"/>
</dbReference>
<evidence type="ECO:0000256" key="7">
    <source>
        <dbReference type="ARBA" id="ARBA00047899"/>
    </source>
</evidence>
<dbReference type="EC" id="2.7.11.1" evidence="1"/>
<keyword evidence="4 10" id="KW-0547">Nucleotide-binding</keyword>
<dbReference type="GO" id="GO:0004674">
    <property type="term" value="F:protein serine/threonine kinase activity"/>
    <property type="evidence" value="ECO:0007669"/>
    <property type="project" value="UniProtKB-KW"/>
</dbReference>
<dbReference type="SUPFAM" id="SSF56112">
    <property type="entry name" value="Protein kinase-like (PK-like)"/>
    <property type="match status" value="1"/>
</dbReference>
<evidence type="ECO:0000313" key="13">
    <source>
        <dbReference type="EMBL" id="WAL61850.1"/>
    </source>
</evidence>
<name>A0A9E9CC33_9CYAN</name>
<evidence type="ECO:0000256" key="5">
    <source>
        <dbReference type="ARBA" id="ARBA00022777"/>
    </source>
</evidence>
<keyword evidence="2" id="KW-0723">Serine/threonine-protein kinase</keyword>
<dbReference type="SMART" id="SM00028">
    <property type="entry name" value="TPR"/>
    <property type="match status" value="5"/>
</dbReference>
<dbReference type="PANTHER" id="PTHR24363:SF0">
    <property type="entry name" value="SERINE_THREONINE KINASE LIKE DOMAIN CONTAINING 1"/>
    <property type="match status" value="1"/>
</dbReference>
<evidence type="ECO:0000256" key="11">
    <source>
        <dbReference type="SAM" id="MobiDB-lite"/>
    </source>
</evidence>
<evidence type="ECO:0000256" key="6">
    <source>
        <dbReference type="ARBA" id="ARBA00022840"/>
    </source>
</evidence>
<evidence type="ECO:0000256" key="4">
    <source>
        <dbReference type="ARBA" id="ARBA00022741"/>
    </source>
</evidence>
<dbReference type="KEGG" id="tsin:OXH18_07675"/>
<dbReference type="InterPro" id="IPR011990">
    <property type="entry name" value="TPR-like_helical_dom_sf"/>
</dbReference>
<gene>
    <name evidence="13" type="ORF">OXH18_07675</name>
</gene>
<dbReference type="SUPFAM" id="SSF48439">
    <property type="entry name" value="Protein prenylyltransferase"/>
    <property type="match status" value="1"/>
</dbReference>
<dbReference type="CDD" id="cd14014">
    <property type="entry name" value="STKc_PknB_like"/>
    <property type="match status" value="1"/>
</dbReference>
<dbReference type="InterPro" id="IPR011009">
    <property type="entry name" value="Kinase-like_dom_sf"/>
</dbReference>
<evidence type="ECO:0000256" key="3">
    <source>
        <dbReference type="ARBA" id="ARBA00022679"/>
    </source>
</evidence>
<keyword evidence="14" id="KW-1185">Reference proteome</keyword>
<evidence type="ECO:0000256" key="2">
    <source>
        <dbReference type="ARBA" id="ARBA00022527"/>
    </source>
</evidence>
<organism evidence="13 14">
    <name type="scientific">Thermocoleostomius sinensis A174</name>
    <dbReference type="NCBI Taxonomy" id="2016057"/>
    <lineage>
        <taxon>Bacteria</taxon>
        <taxon>Bacillati</taxon>
        <taxon>Cyanobacteriota</taxon>
        <taxon>Cyanophyceae</taxon>
        <taxon>Oculatellales</taxon>
        <taxon>Oculatellaceae</taxon>
        <taxon>Thermocoleostomius</taxon>
    </lineage>
</organism>
<dbReference type="Pfam" id="PF13432">
    <property type="entry name" value="TPR_16"/>
    <property type="match status" value="1"/>
</dbReference>
<keyword evidence="6 10" id="KW-0067">ATP-binding</keyword>
<feature type="binding site" evidence="10">
    <location>
        <position position="51"/>
    </location>
    <ligand>
        <name>ATP</name>
        <dbReference type="ChEBI" id="CHEBI:30616"/>
    </ligand>
</feature>
<dbReference type="PROSITE" id="PS50005">
    <property type="entry name" value="TPR"/>
    <property type="match status" value="3"/>
</dbReference>
<sequence length="647" mass="70847">MDFLRLFRSTEPTALLGGRYKVINQLGAGGFGQTFLAEDLHLPGHPRCVIKQLKPQFSSAQGLETAKRLFDTEAKVLYQLGDHDQIPRLLAHFEHNQEFYLAQELIVGAPLSEELINGQPWTEEQVVALAKDMLTVLSFVHQQGVIHRDIKPQNLIRRSRDGRVVLIDFGAVKQASIQLADADAGPTKTISIGTQGYMPSEQIAGSPRFSSDIYAVGKICIQALIGVAPRHLQDDPHTGEVRWRYLAPHVSCEFAEFLEQMVRYDFRARFSTAIDALSALEQLPIYAKATPLAPPPTPAALLDPLLQPTVAWSEPSTAVASDVVASEVVKATTLLTETSPPQELIGSPLINLPVTEPQVGSRSPTDVVAGVSPPVPIAPISDHLPEHHARSRLQGLDRIRTQRLLLPLMGIVAIGLLFGVVKLSAPNASSADPTSAPVTAPTDVSSDNPGDSTTPPNSQIQVAALQTQADQLRQKEQFQQAIVLYDQVISLNAKSAEAQWGRCYSLNRLLKPTEALAACNAALAVNPDYPEALWSKGYALDLQQKPQEALPLYERAIALKPDFAEAWSNKGTALFQLGRFEEALTSLNKAIELNPNLAEAWNNRGAVLWSLRRFDEAVASIDRAIQIKPDYQDALSLREQVRQRLGR</sequence>
<accession>A0A9E9CC33</accession>
<reference evidence="13" key="1">
    <citation type="submission" date="2022-12" db="EMBL/GenBank/DDBJ databases">
        <title>Polyphasic identification of a Novel Hot-Spring Cyanobacterium Ocullathermofonsia sinensis gen nov. sp. nov. and Genomic Insights on its Adaptations to the Thermal Habitat.</title>
        <authorList>
            <person name="Daroch M."/>
            <person name="Tang J."/>
            <person name="Jiang Y."/>
        </authorList>
    </citation>
    <scope>NUCLEOTIDE SEQUENCE</scope>
    <source>
        <strain evidence="13">PKUAC-SCTA174</strain>
    </source>
</reference>
<dbReference type="Pfam" id="PF13414">
    <property type="entry name" value="TPR_11"/>
    <property type="match status" value="1"/>
</dbReference>
<dbReference type="PROSITE" id="PS50011">
    <property type="entry name" value="PROTEIN_KINASE_DOM"/>
    <property type="match status" value="1"/>
</dbReference>
<dbReference type="InterPro" id="IPR019734">
    <property type="entry name" value="TPR_rpt"/>
</dbReference>
<dbReference type="SMART" id="SM00220">
    <property type="entry name" value="S_TKc"/>
    <property type="match status" value="1"/>
</dbReference>
<dbReference type="Gene3D" id="3.30.200.20">
    <property type="entry name" value="Phosphorylase Kinase, domain 1"/>
    <property type="match status" value="1"/>
</dbReference>
<feature type="domain" description="Protein kinase" evidence="12">
    <location>
        <begin position="20"/>
        <end position="286"/>
    </location>
</feature>
<dbReference type="Proteomes" id="UP001163152">
    <property type="component" value="Chromosome"/>
</dbReference>
<dbReference type="Gene3D" id="1.25.40.10">
    <property type="entry name" value="Tetratricopeptide repeat domain"/>
    <property type="match status" value="2"/>
</dbReference>
<evidence type="ECO:0000256" key="1">
    <source>
        <dbReference type="ARBA" id="ARBA00012513"/>
    </source>
</evidence>
<evidence type="ECO:0000256" key="10">
    <source>
        <dbReference type="PROSITE-ProRule" id="PRU10141"/>
    </source>
</evidence>
<comment type="catalytic activity">
    <reaction evidence="7">
        <text>L-threonyl-[protein] + ATP = O-phospho-L-threonyl-[protein] + ADP + H(+)</text>
        <dbReference type="Rhea" id="RHEA:46608"/>
        <dbReference type="Rhea" id="RHEA-COMP:11060"/>
        <dbReference type="Rhea" id="RHEA-COMP:11605"/>
        <dbReference type="ChEBI" id="CHEBI:15378"/>
        <dbReference type="ChEBI" id="CHEBI:30013"/>
        <dbReference type="ChEBI" id="CHEBI:30616"/>
        <dbReference type="ChEBI" id="CHEBI:61977"/>
        <dbReference type="ChEBI" id="CHEBI:456216"/>
        <dbReference type="EC" id="2.7.11.1"/>
    </reaction>
</comment>
<evidence type="ECO:0000259" key="12">
    <source>
        <dbReference type="PROSITE" id="PS50011"/>
    </source>
</evidence>
<dbReference type="AlphaFoldDB" id="A0A9E9CC33"/>
<evidence type="ECO:0000256" key="9">
    <source>
        <dbReference type="PROSITE-ProRule" id="PRU00339"/>
    </source>
</evidence>
<feature type="region of interest" description="Disordered" evidence="11">
    <location>
        <begin position="428"/>
        <end position="457"/>
    </location>
</feature>
<feature type="repeat" description="TPR" evidence="9">
    <location>
        <begin position="564"/>
        <end position="597"/>
    </location>
</feature>
<comment type="catalytic activity">
    <reaction evidence="8">
        <text>L-seryl-[protein] + ATP = O-phospho-L-seryl-[protein] + ADP + H(+)</text>
        <dbReference type="Rhea" id="RHEA:17989"/>
        <dbReference type="Rhea" id="RHEA-COMP:9863"/>
        <dbReference type="Rhea" id="RHEA-COMP:11604"/>
        <dbReference type="ChEBI" id="CHEBI:15378"/>
        <dbReference type="ChEBI" id="CHEBI:29999"/>
        <dbReference type="ChEBI" id="CHEBI:30616"/>
        <dbReference type="ChEBI" id="CHEBI:83421"/>
        <dbReference type="ChEBI" id="CHEBI:456216"/>
        <dbReference type="EC" id="2.7.11.1"/>
    </reaction>
</comment>
<dbReference type="Pfam" id="PF00069">
    <property type="entry name" value="Pkinase"/>
    <property type="match status" value="1"/>
</dbReference>
<evidence type="ECO:0000256" key="8">
    <source>
        <dbReference type="ARBA" id="ARBA00048679"/>
    </source>
</evidence>
<dbReference type="PANTHER" id="PTHR24363">
    <property type="entry name" value="SERINE/THREONINE PROTEIN KINASE"/>
    <property type="match status" value="1"/>
</dbReference>
<feature type="repeat" description="TPR" evidence="9">
    <location>
        <begin position="598"/>
        <end position="631"/>
    </location>
</feature>
<protein>
    <recommendedName>
        <fullName evidence="1">non-specific serine/threonine protein kinase</fullName>
        <ecNumber evidence="1">2.7.11.1</ecNumber>
    </recommendedName>
</protein>
<dbReference type="RefSeq" id="WP_268611903.1">
    <property type="nucleotide sequence ID" value="NZ_CP113797.1"/>
</dbReference>
<dbReference type="GO" id="GO:0005524">
    <property type="term" value="F:ATP binding"/>
    <property type="evidence" value="ECO:0007669"/>
    <property type="project" value="UniProtKB-UniRule"/>
</dbReference>
<dbReference type="PROSITE" id="PS50293">
    <property type="entry name" value="TPR_REGION"/>
    <property type="match status" value="2"/>
</dbReference>